<name>A0A5B6WIH0_9ROSI</name>
<sequence>MNEVLMEDFKEEEIKKAMKEMGSTKAPRYDGFPAHIIGTNISKFYLKALNRVISLNEINFTKIILILKNNSANVMTAFCLISLCSMLYKIISKVIANCLKMVLDDCINET</sequence>
<keyword evidence="2" id="KW-1185">Reference proteome</keyword>
<keyword evidence="1" id="KW-0695">RNA-directed DNA polymerase</keyword>
<keyword evidence="1" id="KW-0808">Transferase</keyword>
<proteinExistence type="predicted"/>
<dbReference type="OrthoDB" id="696872at2759"/>
<accession>A0A5B6WIH0</accession>
<comment type="caution">
    <text evidence="1">The sequence shown here is derived from an EMBL/GenBank/DDBJ whole genome shotgun (WGS) entry which is preliminary data.</text>
</comment>
<keyword evidence="1" id="KW-0548">Nucleotidyltransferase</keyword>
<dbReference type="EMBL" id="SMMG02000003">
    <property type="protein sequence ID" value="KAA3480966.1"/>
    <property type="molecule type" value="Genomic_DNA"/>
</dbReference>
<organism evidence="1 2">
    <name type="scientific">Gossypium australe</name>
    <dbReference type="NCBI Taxonomy" id="47621"/>
    <lineage>
        <taxon>Eukaryota</taxon>
        <taxon>Viridiplantae</taxon>
        <taxon>Streptophyta</taxon>
        <taxon>Embryophyta</taxon>
        <taxon>Tracheophyta</taxon>
        <taxon>Spermatophyta</taxon>
        <taxon>Magnoliopsida</taxon>
        <taxon>eudicotyledons</taxon>
        <taxon>Gunneridae</taxon>
        <taxon>Pentapetalae</taxon>
        <taxon>rosids</taxon>
        <taxon>malvids</taxon>
        <taxon>Malvales</taxon>
        <taxon>Malvaceae</taxon>
        <taxon>Malvoideae</taxon>
        <taxon>Gossypium</taxon>
    </lineage>
</organism>
<dbReference type="Proteomes" id="UP000325315">
    <property type="component" value="Unassembled WGS sequence"/>
</dbReference>
<dbReference type="GO" id="GO:0003964">
    <property type="term" value="F:RNA-directed DNA polymerase activity"/>
    <property type="evidence" value="ECO:0007669"/>
    <property type="project" value="UniProtKB-KW"/>
</dbReference>
<evidence type="ECO:0000313" key="2">
    <source>
        <dbReference type="Proteomes" id="UP000325315"/>
    </source>
</evidence>
<gene>
    <name evidence="1" type="ORF">EPI10_021367</name>
</gene>
<protein>
    <submittedName>
        <fullName evidence="1">Reverse transcriptase</fullName>
    </submittedName>
</protein>
<evidence type="ECO:0000313" key="1">
    <source>
        <dbReference type="EMBL" id="KAA3480966.1"/>
    </source>
</evidence>
<reference evidence="2" key="1">
    <citation type="journal article" date="2019" name="Plant Biotechnol. J.">
        <title>Genome sequencing of the Australian wild diploid species Gossypium australe highlights disease resistance and delayed gland morphogenesis.</title>
        <authorList>
            <person name="Cai Y."/>
            <person name="Cai X."/>
            <person name="Wang Q."/>
            <person name="Wang P."/>
            <person name="Zhang Y."/>
            <person name="Cai C."/>
            <person name="Xu Y."/>
            <person name="Wang K."/>
            <person name="Zhou Z."/>
            <person name="Wang C."/>
            <person name="Geng S."/>
            <person name="Li B."/>
            <person name="Dong Q."/>
            <person name="Hou Y."/>
            <person name="Wang H."/>
            <person name="Ai P."/>
            <person name="Liu Z."/>
            <person name="Yi F."/>
            <person name="Sun M."/>
            <person name="An G."/>
            <person name="Cheng J."/>
            <person name="Zhang Y."/>
            <person name="Shi Q."/>
            <person name="Xie Y."/>
            <person name="Shi X."/>
            <person name="Chang Y."/>
            <person name="Huang F."/>
            <person name="Chen Y."/>
            <person name="Hong S."/>
            <person name="Mi L."/>
            <person name="Sun Q."/>
            <person name="Zhang L."/>
            <person name="Zhou B."/>
            <person name="Peng R."/>
            <person name="Zhang X."/>
            <person name="Liu F."/>
        </authorList>
    </citation>
    <scope>NUCLEOTIDE SEQUENCE [LARGE SCALE GENOMIC DNA]</scope>
    <source>
        <strain evidence="2">cv. PA1801</strain>
    </source>
</reference>
<dbReference type="AlphaFoldDB" id="A0A5B6WIH0"/>